<gene>
    <name evidence="1" type="ordered locus">Ping_3663</name>
</gene>
<dbReference type="EMBL" id="CP000510">
    <property type="protein sequence ID" value="ABM05346.1"/>
    <property type="molecule type" value="Genomic_DNA"/>
</dbReference>
<evidence type="ECO:0000313" key="2">
    <source>
        <dbReference type="Proteomes" id="UP000000639"/>
    </source>
</evidence>
<sequence>MPILDRTRLAPSDKLHLLVKSFSCQAHGNITSLASDFSISRKAVYAARDAMQTALNALTQDTREPNCIIRVGVDKSQLRRAIVALSITSANSIRAIQDQIPIMYPGCSVSFGYVQGVIIEAQEQTALFNNTIPLANIESIAVDEMFSQGDPVLAGIDLDSGYLFSLSHETSRVGETWARVLNEAKEQGMEPKHVVKDGAKGITKGIEMTFDEIEQRDDAFHAVYLASKARLKLEHKAYRHIAYEAHAVKKHLKASPENKRSVAKSLDWAKKKYADAIKRYTLAAQAVQKIRRAFCCINFKSGELITLDAAQ</sequence>
<proteinExistence type="predicted"/>
<dbReference type="HOGENOM" id="CLU_893921_0_0_6"/>
<dbReference type="Proteomes" id="UP000000639">
    <property type="component" value="Chromosome"/>
</dbReference>
<name>A1T0T1_PSYIN</name>
<accession>A1T0T1</accession>
<reference evidence="1 2" key="1">
    <citation type="submission" date="2007-01" db="EMBL/GenBank/DDBJ databases">
        <title>Complete sequence of Psychromonas ingrahamii 37.</title>
        <authorList>
            <consortium name="US DOE Joint Genome Institute"/>
            <person name="Copeland A."/>
            <person name="Lucas S."/>
            <person name="Lapidus A."/>
            <person name="Barry K."/>
            <person name="Detter J.C."/>
            <person name="Glavina del Rio T."/>
            <person name="Hammon N."/>
            <person name="Israni S."/>
            <person name="Dalin E."/>
            <person name="Tice H."/>
            <person name="Pitluck S."/>
            <person name="Thompson L.S."/>
            <person name="Brettin T."/>
            <person name="Bruce D."/>
            <person name="Han C."/>
            <person name="Tapia R."/>
            <person name="Schmutz J."/>
            <person name="Larimer F."/>
            <person name="Land M."/>
            <person name="Hauser L."/>
            <person name="Kyrpides N."/>
            <person name="Ivanova N."/>
            <person name="Staley J."/>
            <person name="Richardson P."/>
        </authorList>
    </citation>
    <scope>NUCLEOTIDE SEQUENCE [LARGE SCALE GENOMIC DNA]</scope>
    <source>
        <strain evidence="1 2">37</strain>
    </source>
</reference>
<dbReference type="KEGG" id="pin:Ping_3663"/>
<dbReference type="AlphaFoldDB" id="A1T0T1"/>
<dbReference type="RefSeq" id="WP_011771894.1">
    <property type="nucleotide sequence ID" value="NC_008709.1"/>
</dbReference>
<evidence type="ECO:0000313" key="1">
    <source>
        <dbReference type="EMBL" id="ABM05346.1"/>
    </source>
</evidence>
<keyword evidence="2" id="KW-1185">Reference proteome</keyword>
<dbReference type="eggNOG" id="ENOG5030WHN">
    <property type="taxonomic scope" value="Bacteria"/>
</dbReference>
<organism evidence="1 2">
    <name type="scientific">Psychromonas ingrahamii (strain DSM 17664 / CCUG 51855 / 37)</name>
    <dbReference type="NCBI Taxonomy" id="357804"/>
    <lineage>
        <taxon>Bacteria</taxon>
        <taxon>Pseudomonadati</taxon>
        <taxon>Pseudomonadota</taxon>
        <taxon>Gammaproteobacteria</taxon>
        <taxon>Alteromonadales</taxon>
        <taxon>Psychromonadaceae</taxon>
        <taxon>Psychromonas</taxon>
    </lineage>
</organism>
<dbReference type="OrthoDB" id="569350at2"/>
<protein>
    <submittedName>
        <fullName evidence="1">Predicted 3-isopropylmalate dehydrogenase</fullName>
    </submittedName>
</protein>